<name>A9DVH2_9FLAO</name>
<dbReference type="EMBL" id="ABIB01000004">
    <property type="protein sequence ID" value="EDP96421.1"/>
    <property type="molecule type" value="Genomic_DNA"/>
</dbReference>
<evidence type="ECO:0000313" key="2">
    <source>
        <dbReference type="Proteomes" id="UP000002945"/>
    </source>
</evidence>
<dbReference type="OrthoDB" id="1441027at2"/>
<comment type="caution">
    <text evidence="1">The sequence shown here is derived from an EMBL/GenBank/DDBJ whole genome shotgun (WGS) entry which is preliminary data.</text>
</comment>
<sequence>MASSFIEHKNYGFWASDGFVEAMQICLIDEIEATSFDSKSWIIQYKDELALQSIPLVYGGMSMSLDRFLINDERKKIVIDLIDKIIQKINSDETYLNNENLRRMRKNAMLILYKQGNTFQDESEIDEDVKNSRWRGNDSDGNQFKDRCINAFQLLKKLINEELKTDAGSPESYWDFKK</sequence>
<reference evidence="1 2" key="1">
    <citation type="journal article" date="2011" name="J. Bacteriol.">
        <title>Genome sequence of the algicidal bacterium Kordia algicida OT-1.</title>
        <authorList>
            <person name="Lee H.S."/>
            <person name="Kang S.G."/>
            <person name="Kwon K.K."/>
            <person name="Lee J.H."/>
            <person name="Kim S.J."/>
        </authorList>
    </citation>
    <scope>NUCLEOTIDE SEQUENCE [LARGE SCALE GENOMIC DNA]</scope>
    <source>
        <strain evidence="1 2">OT-1</strain>
    </source>
</reference>
<keyword evidence="2" id="KW-1185">Reference proteome</keyword>
<dbReference type="Proteomes" id="UP000002945">
    <property type="component" value="Unassembled WGS sequence"/>
</dbReference>
<protein>
    <submittedName>
        <fullName evidence="1">Uncharacterized protein</fullName>
    </submittedName>
</protein>
<organism evidence="1 2">
    <name type="scientific">Kordia algicida OT-1</name>
    <dbReference type="NCBI Taxonomy" id="391587"/>
    <lineage>
        <taxon>Bacteria</taxon>
        <taxon>Pseudomonadati</taxon>
        <taxon>Bacteroidota</taxon>
        <taxon>Flavobacteriia</taxon>
        <taxon>Flavobacteriales</taxon>
        <taxon>Flavobacteriaceae</taxon>
        <taxon>Kordia</taxon>
    </lineage>
</organism>
<evidence type="ECO:0000313" key="1">
    <source>
        <dbReference type="EMBL" id="EDP96421.1"/>
    </source>
</evidence>
<proteinExistence type="predicted"/>
<dbReference type="RefSeq" id="WP_007093251.1">
    <property type="nucleotide sequence ID" value="NZ_CP142125.1"/>
</dbReference>
<accession>A9DVH2</accession>
<dbReference type="eggNOG" id="ENOG5033XNB">
    <property type="taxonomic scope" value="Bacteria"/>
</dbReference>
<dbReference type="AlphaFoldDB" id="A9DVH2"/>
<gene>
    <name evidence="1" type="ORF">KAOT1_03392</name>
</gene>
<dbReference type="HOGENOM" id="CLU_1515751_0_0_10"/>